<dbReference type="Pfam" id="PF03928">
    <property type="entry name" value="HbpS-like"/>
    <property type="match status" value="1"/>
</dbReference>
<dbReference type="Gene3D" id="3.30.450.150">
    <property type="entry name" value="Haem-degrading domain"/>
    <property type="match status" value="1"/>
</dbReference>
<name>A0A3B0YLT2_9ZZZZ</name>
<dbReference type="InterPro" id="IPR052517">
    <property type="entry name" value="GlcG_carb_metab_protein"/>
</dbReference>
<reference evidence="1" key="1">
    <citation type="submission" date="2018-06" db="EMBL/GenBank/DDBJ databases">
        <authorList>
            <person name="Zhirakovskaya E."/>
        </authorList>
    </citation>
    <scope>NUCLEOTIDE SEQUENCE</scope>
</reference>
<evidence type="ECO:0008006" key="2">
    <source>
        <dbReference type="Google" id="ProtNLM"/>
    </source>
</evidence>
<organism evidence="1">
    <name type="scientific">hydrothermal vent metagenome</name>
    <dbReference type="NCBI Taxonomy" id="652676"/>
    <lineage>
        <taxon>unclassified sequences</taxon>
        <taxon>metagenomes</taxon>
        <taxon>ecological metagenomes</taxon>
    </lineage>
</organism>
<dbReference type="PANTHER" id="PTHR34309:SF10">
    <property type="entry name" value="SLR1406 PROTEIN"/>
    <property type="match status" value="1"/>
</dbReference>
<protein>
    <recommendedName>
        <fullName evidence="2">Extracellular protein</fullName>
    </recommendedName>
</protein>
<dbReference type="InterPro" id="IPR038084">
    <property type="entry name" value="PduO/GlcC-like_sf"/>
</dbReference>
<gene>
    <name evidence="1" type="ORF">MNBD_GAMMA12-1865</name>
</gene>
<accession>A0A3B0YLT2</accession>
<sequence>MKKISVFILLIASFSLSAAKFPSTISLKYLSPKLSTLAVTAAMNDCIKRGYKVSVSLVGRSGNLMAFIRNPLAGPHTVLVSQQKAFSSATFQTSTWSLRDRKDLANAPGILLIRGGLPITIGGSFYGGIAVAGAIPKIDEACAKAGIEAIKDPLEFGSN</sequence>
<proteinExistence type="predicted"/>
<dbReference type="AlphaFoldDB" id="A0A3B0YLT2"/>
<dbReference type="EMBL" id="UOFL01000101">
    <property type="protein sequence ID" value="VAW76222.1"/>
    <property type="molecule type" value="Genomic_DNA"/>
</dbReference>
<dbReference type="InterPro" id="IPR005624">
    <property type="entry name" value="PduO/GlcC-like"/>
</dbReference>
<dbReference type="SUPFAM" id="SSF143744">
    <property type="entry name" value="GlcG-like"/>
    <property type="match status" value="1"/>
</dbReference>
<dbReference type="PANTHER" id="PTHR34309">
    <property type="entry name" value="SLR1406 PROTEIN"/>
    <property type="match status" value="1"/>
</dbReference>
<evidence type="ECO:0000313" key="1">
    <source>
        <dbReference type="EMBL" id="VAW76222.1"/>
    </source>
</evidence>